<feature type="transmembrane region" description="Helical" evidence="2">
    <location>
        <begin position="324"/>
        <end position="346"/>
    </location>
</feature>
<dbReference type="PANTHER" id="PTHR41771:SF1">
    <property type="entry name" value="MEMBRANE PROTEIN"/>
    <property type="match status" value="1"/>
</dbReference>
<proteinExistence type="predicted"/>
<name>A0A0D0X5T3_9ACTN</name>
<keyword evidence="4" id="KW-1185">Reference proteome</keyword>
<dbReference type="PANTHER" id="PTHR41771">
    <property type="entry name" value="MEMBRANE PROTEIN-RELATED"/>
    <property type="match status" value="1"/>
</dbReference>
<comment type="caution">
    <text evidence="3">The sequence shown here is derived from an EMBL/GenBank/DDBJ whole genome shotgun (WGS) entry which is preliminary data.</text>
</comment>
<feature type="transmembrane region" description="Helical" evidence="2">
    <location>
        <begin position="20"/>
        <end position="39"/>
    </location>
</feature>
<gene>
    <name evidence="3" type="ORF">TK50_04570</name>
</gene>
<feature type="compositionally biased region" description="Basic and acidic residues" evidence="1">
    <location>
        <begin position="469"/>
        <end position="479"/>
    </location>
</feature>
<dbReference type="AlphaFoldDB" id="A0A0D0X5T3"/>
<dbReference type="Pfam" id="PF07907">
    <property type="entry name" value="YibE_F"/>
    <property type="match status" value="1"/>
</dbReference>
<feature type="transmembrane region" description="Helical" evidence="2">
    <location>
        <begin position="198"/>
        <end position="215"/>
    </location>
</feature>
<sequence length="479" mass="48360">MGADHNRPAPPTPPGVRRVLVATVVPLFVLTVIAAVVLWPRDGGPEVDGGSPVPRYHGTVTRVVTEECPPQPETPEGGGPGVADGPCGTVTVRVEQGPDAGQQVETPIPTGPGAPTVAVDDRIVLVKLTDPADPAASTYNIAEHQRGAPLIWLAVVFALAIVAFGRWRGVAALAGLAATFAILLTFVLPGIGAGGSPLPIAVVGSALIMFVVLYLTHGVTAQTSVAVLGTLGSLVLTGLLGTLATAATHLTGYGSEDATTLSMFRGDVDLHGLLLAGIIIGSLGVLDDVTVTQAATVTELAHANPGLSRLQLYRAATRVGRAHIASTVNTIVLAYAGASLPLLLLLTADSRPVTEILTSEFLAQEIVRSAVATLGLIAAVPLTTGLAAVVTAAGRTAAGHTAEGHTAEGHTAASRPGPADGGDVPAARTPGGGRRTADRNLALEALGGGRAAEGFPDDHAPTHPPAGRPHREGGTDTAW</sequence>
<dbReference type="EMBL" id="JXSX01000001">
    <property type="protein sequence ID" value="KIR64865.1"/>
    <property type="molecule type" value="Genomic_DNA"/>
</dbReference>
<evidence type="ECO:0000256" key="1">
    <source>
        <dbReference type="SAM" id="MobiDB-lite"/>
    </source>
</evidence>
<reference evidence="3 4" key="1">
    <citation type="submission" date="2015-01" db="EMBL/GenBank/DDBJ databases">
        <title>Sequencing and annotation of Micromonospora carbonacea strain JXNU-1 genome.</title>
        <authorList>
            <person name="Long Z."/>
            <person name="Huang Y."/>
            <person name="Jiang Y."/>
        </authorList>
    </citation>
    <scope>NUCLEOTIDE SEQUENCE [LARGE SCALE GENOMIC DNA]</scope>
    <source>
        <strain evidence="3 4">JXNU-1</strain>
    </source>
</reference>
<feature type="transmembrane region" description="Helical" evidence="2">
    <location>
        <begin position="366"/>
        <end position="390"/>
    </location>
</feature>
<dbReference type="OrthoDB" id="5846312at2"/>
<dbReference type="PATRIC" id="fig|47853.6.peg.974"/>
<feature type="transmembrane region" description="Helical" evidence="2">
    <location>
        <begin position="147"/>
        <end position="164"/>
    </location>
</feature>
<evidence type="ECO:0000256" key="2">
    <source>
        <dbReference type="SAM" id="Phobius"/>
    </source>
</evidence>
<dbReference type="InterPro" id="IPR012507">
    <property type="entry name" value="YibE_F"/>
</dbReference>
<keyword evidence="2" id="KW-0472">Membrane</keyword>
<dbReference type="GeneID" id="301303440"/>
<dbReference type="Proteomes" id="UP000032254">
    <property type="component" value="Unassembled WGS sequence"/>
</dbReference>
<accession>A0A0D0X5T3</accession>
<evidence type="ECO:0000313" key="4">
    <source>
        <dbReference type="Proteomes" id="UP000032254"/>
    </source>
</evidence>
<feature type="transmembrane region" description="Helical" evidence="2">
    <location>
        <begin position="270"/>
        <end position="286"/>
    </location>
</feature>
<dbReference type="RefSeq" id="WP_043961614.1">
    <property type="nucleotide sequence ID" value="NZ_JXSX01000001.1"/>
</dbReference>
<keyword evidence="2" id="KW-1133">Transmembrane helix</keyword>
<evidence type="ECO:0000313" key="3">
    <source>
        <dbReference type="EMBL" id="KIR64865.1"/>
    </source>
</evidence>
<protein>
    <submittedName>
        <fullName evidence="3">YibE/F family protein</fullName>
    </submittedName>
</protein>
<organism evidence="3 4">
    <name type="scientific">Micromonospora haikouensis</name>
    <dbReference type="NCBI Taxonomy" id="686309"/>
    <lineage>
        <taxon>Bacteria</taxon>
        <taxon>Bacillati</taxon>
        <taxon>Actinomycetota</taxon>
        <taxon>Actinomycetes</taxon>
        <taxon>Micromonosporales</taxon>
        <taxon>Micromonosporaceae</taxon>
        <taxon>Micromonospora</taxon>
    </lineage>
</organism>
<feature type="transmembrane region" description="Helical" evidence="2">
    <location>
        <begin position="171"/>
        <end position="192"/>
    </location>
</feature>
<feature type="region of interest" description="Disordered" evidence="1">
    <location>
        <begin position="399"/>
        <end position="479"/>
    </location>
</feature>
<keyword evidence="2" id="KW-0812">Transmembrane</keyword>
<feature type="transmembrane region" description="Helical" evidence="2">
    <location>
        <begin position="227"/>
        <end position="250"/>
    </location>
</feature>